<protein>
    <submittedName>
        <fullName evidence="1">RNase H domain-containing protein</fullName>
    </submittedName>
</protein>
<dbReference type="EMBL" id="BMAO01006733">
    <property type="protein sequence ID" value="GFR10994.1"/>
    <property type="molecule type" value="Genomic_DNA"/>
</dbReference>
<dbReference type="Gene3D" id="3.30.420.10">
    <property type="entry name" value="Ribonuclease H-like superfamily/Ribonuclease H"/>
    <property type="match status" value="1"/>
</dbReference>
<dbReference type="GO" id="GO:0003676">
    <property type="term" value="F:nucleic acid binding"/>
    <property type="evidence" value="ECO:0007669"/>
    <property type="project" value="InterPro"/>
</dbReference>
<evidence type="ECO:0000313" key="2">
    <source>
        <dbReference type="Proteomes" id="UP000887116"/>
    </source>
</evidence>
<dbReference type="SUPFAM" id="SSF53098">
    <property type="entry name" value="Ribonuclease H-like"/>
    <property type="match status" value="1"/>
</dbReference>
<sequence>MKTNTEEFRYCFRNPDKNSVFRSELVAIREALNIALDNRASDTWILTDSKSSIQFLKDWLNILDMWGRGQRTSTASSSELQASEVHSLFTGKIKTIWRAPPEHAWDAAKCPRLSLQCTCPRLSQTTLSRLRTGHIKCLIFNESEKTYASCHCSAMASPSISLHVLVPLWGNY</sequence>
<proteinExistence type="predicted"/>
<reference evidence="1" key="1">
    <citation type="submission" date="2020-07" db="EMBL/GenBank/DDBJ databases">
        <title>Multicomponent nature underlies the extraordinary mechanical properties of spider dragline silk.</title>
        <authorList>
            <person name="Kono N."/>
            <person name="Nakamura H."/>
            <person name="Mori M."/>
            <person name="Yoshida Y."/>
            <person name="Ohtoshi R."/>
            <person name="Malay A.D."/>
            <person name="Moran D.A.P."/>
            <person name="Tomita M."/>
            <person name="Numata K."/>
            <person name="Arakawa K."/>
        </authorList>
    </citation>
    <scope>NUCLEOTIDE SEQUENCE</scope>
</reference>
<comment type="caution">
    <text evidence="1">The sequence shown here is derived from an EMBL/GenBank/DDBJ whole genome shotgun (WGS) entry which is preliminary data.</text>
</comment>
<evidence type="ECO:0000313" key="1">
    <source>
        <dbReference type="EMBL" id="GFR10994.1"/>
    </source>
</evidence>
<keyword evidence="2" id="KW-1185">Reference proteome</keyword>
<accession>A0A8X6GVK4</accession>
<dbReference type="InterPro" id="IPR012337">
    <property type="entry name" value="RNaseH-like_sf"/>
</dbReference>
<gene>
    <name evidence="1" type="primary">AVEN_124173_1</name>
    <name evidence="1" type="ORF">TNCT_185651</name>
</gene>
<dbReference type="Proteomes" id="UP000887116">
    <property type="component" value="Unassembled WGS sequence"/>
</dbReference>
<dbReference type="AlphaFoldDB" id="A0A8X6GVK4"/>
<dbReference type="InterPro" id="IPR036397">
    <property type="entry name" value="RNaseH_sf"/>
</dbReference>
<dbReference type="OrthoDB" id="6433900at2759"/>
<organism evidence="1 2">
    <name type="scientific">Trichonephila clavata</name>
    <name type="common">Joro spider</name>
    <name type="synonym">Nephila clavata</name>
    <dbReference type="NCBI Taxonomy" id="2740835"/>
    <lineage>
        <taxon>Eukaryota</taxon>
        <taxon>Metazoa</taxon>
        <taxon>Ecdysozoa</taxon>
        <taxon>Arthropoda</taxon>
        <taxon>Chelicerata</taxon>
        <taxon>Arachnida</taxon>
        <taxon>Araneae</taxon>
        <taxon>Araneomorphae</taxon>
        <taxon>Entelegynae</taxon>
        <taxon>Araneoidea</taxon>
        <taxon>Nephilidae</taxon>
        <taxon>Trichonephila</taxon>
    </lineage>
</organism>
<name>A0A8X6GVK4_TRICU</name>